<evidence type="ECO:0000313" key="2">
    <source>
        <dbReference type="EMBL" id="KAI5386852.1"/>
    </source>
</evidence>
<dbReference type="PANTHER" id="PTHR32108">
    <property type="entry name" value="DNA-DIRECTED RNA POLYMERASE SUBUNIT ALPHA"/>
    <property type="match status" value="1"/>
</dbReference>
<organism evidence="2 3">
    <name type="scientific">Pisum sativum</name>
    <name type="common">Garden pea</name>
    <name type="synonym">Lathyrus oleraceus</name>
    <dbReference type="NCBI Taxonomy" id="3888"/>
    <lineage>
        <taxon>Eukaryota</taxon>
        <taxon>Viridiplantae</taxon>
        <taxon>Streptophyta</taxon>
        <taxon>Embryophyta</taxon>
        <taxon>Tracheophyta</taxon>
        <taxon>Spermatophyta</taxon>
        <taxon>Magnoliopsida</taxon>
        <taxon>eudicotyledons</taxon>
        <taxon>Gunneridae</taxon>
        <taxon>Pentapetalae</taxon>
        <taxon>rosids</taxon>
        <taxon>fabids</taxon>
        <taxon>Fabales</taxon>
        <taxon>Fabaceae</taxon>
        <taxon>Papilionoideae</taxon>
        <taxon>50 kb inversion clade</taxon>
        <taxon>NPAAA clade</taxon>
        <taxon>Hologalegina</taxon>
        <taxon>IRL clade</taxon>
        <taxon>Fabeae</taxon>
        <taxon>Lathyrus</taxon>
    </lineage>
</organism>
<dbReference type="CDD" id="cd00303">
    <property type="entry name" value="retropepsin_like"/>
    <property type="match status" value="1"/>
</dbReference>
<reference evidence="2 3" key="1">
    <citation type="journal article" date="2022" name="Nat. Genet.">
        <title>Improved pea reference genome and pan-genome highlight genomic features and evolutionary characteristics.</title>
        <authorList>
            <person name="Yang T."/>
            <person name="Liu R."/>
            <person name="Luo Y."/>
            <person name="Hu S."/>
            <person name="Wang D."/>
            <person name="Wang C."/>
            <person name="Pandey M.K."/>
            <person name="Ge S."/>
            <person name="Xu Q."/>
            <person name="Li N."/>
            <person name="Li G."/>
            <person name="Huang Y."/>
            <person name="Saxena R.K."/>
            <person name="Ji Y."/>
            <person name="Li M."/>
            <person name="Yan X."/>
            <person name="He Y."/>
            <person name="Liu Y."/>
            <person name="Wang X."/>
            <person name="Xiang C."/>
            <person name="Varshney R.K."/>
            <person name="Ding H."/>
            <person name="Gao S."/>
            <person name="Zong X."/>
        </authorList>
    </citation>
    <scope>NUCLEOTIDE SEQUENCE [LARGE SCALE GENOMIC DNA]</scope>
    <source>
        <strain evidence="2 3">cv. Zhongwan 6</strain>
    </source>
</reference>
<dbReference type="Gramene" id="Psat07G0312000-T1">
    <property type="protein sequence ID" value="KAI5386852.1"/>
    <property type="gene ID" value="KIW84_073120"/>
</dbReference>
<feature type="region of interest" description="Disordered" evidence="1">
    <location>
        <begin position="63"/>
        <end position="96"/>
    </location>
</feature>
<keyword evidence="3" id="KW-1185">Reference proteome</keyword>
<dbReference type="AlphaFoldDB" id="A0A9D4VP46"/>
<dbReference type="PROSITE" id="PS00141">
    <property type="entry name" value="ASP_PROTEASE"/>
    <property type="match status" value="1"/>
</dbReference>
<sequence>MASRVQPPMLEKEMANMFMNTLPGSYLEHLVGCNASNFADVVVTGERVENYLKTCKIQNGVGSSSGAKKPFLGGQKRREGDANDMSSYQSRGNRRSSFQNYHQQPYVVAMTIPVAAPGQQQQPQRQQNQYQQQQGNRPAYQRRQRMMDRLPVGYDANDRCNFHSGAPGHTIENYKAFKHVVQDLIDSKAINFASAPNVVNNPMLQHSRANINMVEGEVKSIKDVLKLKTPLLEIKEYLLKANVFPGCGSVCLGCTAQSGGCVKLQQGIQALLDDGILQAEDLSAQKSVEGVVEEVFEDAVEEFTNVVPADFVIPNGVINFSDVVADIPNIMVDSDVLVELDSDVSDVCVSINEISEYDWDVATITIFYLTAQISVAVAQPVPPVRPRQSTMTITNHGPLPFTSERAIPWHYGGSVYTQDHRVEQPLKIEEVQDQKSGPGVELKDPAVDNVGGIERFTRSGRLFSPPVTQSDSADAAAKAKGKQVVNEGTSAPQAGSEPTFAKDVDELLRIIKKSDYKVVDQLIQTLSKISILSFLLCSEAHREALLKVLNAAYVPQKISVNQLEGIIANVHASNGLGFTDSDLTPGGRDHNKALHISMECKDTVISHVLVDTGSSLNVLPKRALSRLGVEGLILKPSDLVVRAFDGSKRSVFGEVELPIQIGSQTFNTVFYVMDISPSYSYLLGRPWIHNVGAVSSTLHQKIKFPVNGRIITVCGEEDILVSHLSAFKYVEVEGEIHETLCQAFEAVQVKDATPVEEVKAGASISSYKQAQALVNSGVAPGWGRLLDLPMKEDKFGIGYQPALTSTTSTPQTRQGPITLSSAGIIQYGQISTINEEDGDSDCDINNWVRPSVPGEVLRNWSSEEIIQVTLLEE</sequence>
<comment type="caution">
    <text evidence="2">The sequence shown here is derived from an EMBL/GenBank/DDBJ whole genome shotgun (WGS) entry which is preliminary data.</text>
</comment>
<dbReference type="GO" id="GO:0004190">
    <property type="term" value="F:aspartic-type endopeptidase activity"/>
    <property type="evidence" value="ECO:0007669"/>
    <property type="project" value="InterPro"/>
</dbReference>
<gene>
    <name evidence="2" type="ORF">KIW84_073120</name>
</gene>
<dbReference type="InterPro" id="IPR001969">
    <property type="entry name" value="Aspartic_peptidase_AS"/>
</dbReference>
<feature type="compositionally biased region" description="Polar residues" evidence="1">
    <location>
        <begin position="84"/>
        <end position="96"/>
    </location>
</feature>
<dbReference type="SUPFAM" id="SSF50630">
    <property type="entry name" value="Acid proteases"/>
    <property type="match status" value="1"/>
</dbReference>
<dbReference type="InterPro" id="IPR021109">
    <property type="entry name" value="Peptidase_aspartic_dom_sf"/>
</dbReference>
<feature type="region of interest" description="Disordered" evidence="1">
    <location>
        <begin position="117"/>
        <end position="141"/>
    </location>
</feature>
<evidence type="ECO:0000313" key="3">
    <source>
        <dbReference type="Proteomes" id="UP001058974"/>
    </source>
</evidence>
<protein>
    <submittedName>
        <fullName evidence="2">Uncharacterized protein</fullName>
    </submittedName>
</protein>
<dbReference type="Proteomes" id="UP001058974">
    <property type="component" value="Chromosome 7"/>
</dbReference>
<accession>A0A9D4VP46</accession>
<proteinExistence type="predicted"/>
<evidence type="ECO:0000256" key="1">
    <source>
        <dbReference type="SAM" id="MobiDB-lite"/>
    </source>
</evidence>
<dbReference type="Gene3D" id="2.40.70.10">
    <property type="entry name" value="Acid Proteases"/>
    <property type="match status" value="1"/>
</dbReference>
<dbReference type="EMBL" id="JAMSHJ010000007">
    <property type="protein sequence ID" value="KAI5386852.1"/>
    <property type="molecule type" value="Genomic_DNA"/>
</dbReference>
<name>A0A9D4VP46_PEA</name>
<dbReference type="PANTHER" id="PTHR32108:SF9">
    <property type="entry name" value="REVERSE TRANSCRIPTASE RNASE H-LIKE DOMAIN-CONTAINING PROTEIN"/>
    <property type="match status" value="1"/>
</dbReference>
<dbReference type="GO" id="GO:0006508">
    <property type="term" value="P:proteolysis"/>
    <property type="evidence" value="ECO:0007669"/>
    <property type="project" value="InterPro"/>
</dbReference>